<evidence type="ECO:0000256" key="1">
    <source>
        <dbReference type="ARBA" id="ARBA00022763"/>
    </source>
</evidence>
<feature type="domain" description="DNA replication/recombination mediator RecO N-terminal" evidence="4">
    <location>
        <begin position="2"/>
        <end position="77"/>
    </location>
</feature>
<evidence type="ECO:0000256" key="3">
    <source>
        <dbReference type="ARBA" id="ARBA00023204"/>
    </source>
</evidence>
<comment type="caution">
    <text evidence="5">The sequence shown here is derived from an EMBL/GenBank/DDBJ whole genome shotgun (WGS) entry which is preliminary data.</text>
</comment>
<proteinExistence type="predicted"/>
<gene>
    <name evidence="5" type="ORF">AP75_02495</name>
</gene>
<dbReference type="SUPFAM" id="SSF50249">
    <property type="entry name" value="Nucleic acid-binding proteins"/>
    <property type="match status" value="1"/>
</dbReference>
<evidence type="ECO:0000256" key="2">
    <source>
        <dbReference type="ARBA" id="ARBA00023172"/>
    </source>
</evidence>
<protein>
    <recommendedName>
        <fullName evidence="4">DNA replication/recombination mediator RecO N-terminal domain-containing protein</fullName>
    </recommendedName>
</protein>
<dbReference type="InterPro" id="IPR022572">
    <property type="entry name" value="DNA_rep/recomb_RecO_N"/>
</dbReference>
<dbReference type="Pfam" id="PF11967">
    <property type="entry name" value="RecO_N"/>
    <property type="match status" value="1"/>
</dbReference>
<evidence type="ECO:0000259" key="4">
    <source>
        <dbReference type="Pfam" id="PF11967"/>
    </source>
</evidence>
<dbReference type="Proteomes" id="UP000197587">
    <property type="component" value="Unassembled WGS sequence"/>
</dbReference>
<dbReference type="InterPro" id="IPR003717">
    <property type="entry name" value="RecO"/>
</dbReference>
<dbReference type="GO" id="GO:0006302">
    <property type="term" value="P:double-strand break repair"/>
    <property type="evidence" value="ECO:0007669"/>
    <property type="project" value="TreeGrafter"/>
</dbReference>
<accession>A0A246BBE9</accession>
<name>A0A246BBE9_9FLAO</name>
<dbReference type="GO" id="GO:0043590">
    <property type="term" value="C:bacterial nucleoid"/>
    <property type="evidence" value="ECO:0007669"/>
    <property type="project" value="TreeGrafter"/>
</dbReference>
<dbReference type="InterPro" id="IPR012340">
    <property type="entry name" value="NA-bd_OB-fold"/>
</dbReference>
<keyword evidence="2" id="KW-0233">DNA recombination</keyword>
<dbReference type="Gene3D" id="2.40.50.140">
    <property type="entry name" value="Nucleic acid-binding proteins"/>
    <property type="match status" value="1"/>
</dbReference>
<reference evidence="5 6" key="2">
    <citation type="submission" date="2017-05" db="EMBL/GenBank/DDBJ databases">
        <title>Genome of Chryseobacterium haifense.</title>
        <authorList>
            <person name="Newman J.D."/>
        </authorList>
    </citation>
    <scope>NUCLEOTIDE SEQUENCE [LARGE SCALE GENOMIC DNA]</scope>
    <source>
        <strain evidence="5 6">DSM 19056</strain>
    </source>
</reference>
<dbReference type="AlphaFoldDB" id="A0A246BBE9"/>
<dbReference type="EMBL" id="JASZ02000003">
    <property type="protein sequence ID" value="OWK99012.1"/>
    <property type="molecule type" value="Genomic_DNA"/>
</dbReference>
<dbReference type="PANTHER" id="PTHR33991">
    <property type="entry name" value="DNA REPAIR PROTEIN RECO"/>
    <property type="match status" value="1"/>
</dbReference>
<dbReference type="GO" id="GO:0006310">
    <property type="term" value="P:DNA recombination"/>
    <property type="evidence" value="ECO:0007669"/>
    <property type="project" value="UniProtKB-KW"/>
</dbReference>
<sequence>MININCFILSYVKYGDHDAVLHCFSAETGYQSLFAKGIYSSKNKKKPYLFPLNLLNITLSKTSNHQSISNVSKIELAPGFYDFNEVKINSILFFAADFLHQILRNEHQNQVAFDEIKTFRDELSVNNPDSYISLILNFLRIIGIAPLLSEEKFLNPESGTFNMEISHPIFSEEISKLWKRFLTAEKSYEISLKRGERTAFLDSLMIYYHLHFTGFYVPASLAILRQIYE</sequence>
<keyword evidence="1" id="KW-0227">DNA damage</keyword>
<organism evidence="5 6">
    <name type="scientific">Kaistella haifensis DSM 19056</name>
    <dbReference type="NCBI Taxonomy" id="1450526"/>
    <lineage>
        <taxon>Bacteria</taxon>
        <taxon>Pseudomonadati</taxon>
        <taxon>Bacteroidota</taxon>
        <taxon>Flavobacteriia</taxon>
        <taxon>Flavobacteriales</taxon>
        <taxon>Weeksellaceae</taxon>
        <taxon>Chryseobacterium group</taxon>
        <taxon>Kaistella</taxon>
    </lineage>
</organism>
<evidence type="ECO:0000313" key="5">
    <source>
        <dbReference type="EMBL" id="OWK99012.1"/>
    </source>
</evidence>
<dbReference type="RefSeq" id="WP_031502462.1">
    <property type="nucleotide sequence ID" value="NZ_JASZ02000003.1"/>
</dbReference>
<evidence type="ECO:0000313" key="6">
    <source>
        <dbReference type="Proteomes" id="UP000197587"/>
    </source>
</evidence>
<dbReference type="PANTHER" id="PTHR33991:SF1">
    <property type="entry name" value="DNA REPAIR PROTEIN RECO"/>
    <property type="match status" value="1"/>
</dbReference>
<keyword evidence="3" id="KW-0234">DNA repair</keyword>
<reference evidence="5 6" key="1">
    <citation type="submission" date="2014-01" db="EMBL/GenBank/DDBJ databases">
        <authorList>
            <consortium name="Genome Consortium for Active Teaching"/>
            <person name="Sontag T.C."/>
            <person name="Newman J.D."/>
        </authorList>
    </citation>
    <scope>NUCLEOTIDE SEQUENCE [LARGE SCALE GENOMIC DNA]</scope>
    <source>
        <strain evidence="5 6">DSM 19056</strain>
    </source>
</reference>
<keyword evidence="6" id="KW-1185">Reference proteome</keyword>